<name>A0A1V0E775_9CAUD</name>
<dbReference type="Gene3D" id="1.10.10.10">
    <property type="entry name" value="Winged helix-like DNA-binding domain superfamily/Winged helix DNA-binding domain"/>
    <property type="match status" value="1"/>
</dbReference>
<dbReference type="RefSeq" id="YP_009832721.1">
    <property type="nucleotide sequence ID" value="NC_048656.1"/>
</dbReference>
<dbReference type="Proteomes" id="UP000221691">
    <property type="component" value="Segment"/>
</dbReference>
<dbReference type="InterPro" id="IPR036388">
    <property type="entry name" value="WH-like_DNA-bd_sf"/>
</dbReference>
<accession>A0A1V0E775</accession>
<protein>
    <submittedName>
        <fullName evidence="1">Uncharacterized protein</fullName>
    </submittedName>
</protein>
<dbReference type="GeneID" id="55632707"/>
<dbReference type="Pfam" id="PF13730">
    <property type="entry name" value="HTH_36"/>
    <property type="match status" value="1"/>
</dbReference>
<dbReference type="EMBL" id="KY652726">
    <property type="protein sequence ID" value="ARB12718.1"/>
    <property type="molecule type" value="Genomic_DNA"/>
</dbReference>
<reference evidence="1 2" key="1">
    <citation type="submission" date="2017-02" db="EMBL/GenBank/DDBJ databases">
        <title>Genome sequencing and assembly of Klebsiella pneumoniae phages.</title>
        <authorList>
            <person name="Labudda L."/>
            <person name="Strapagiel D."/>
            <person name="Karczewska-Golec J."/>
            <person name="Golec P."/>
        </authorList>
    </citation>
    <scope>NUCLEOTIDE SEQUENCE [LARGE SCALE GENOMIC DNA]</scope>
</reference>
<gene>
    <name evidence="1" type="ORF">BIS47_214</name>
</gene>
<organism evidence="1 2">
    <name type="scientific">Klebsiella phage vB_KpnM_BIS47</name>
    <dbReference type="NCBI Taxonomy" id="1907784"/>
    <lineage>
        <taxon>Viruses</taxon>
        <taxon>Duplodnaviria</taxon>
        <taxon>Heunggongvirae</taxon>
        <taxon>Uroviricota</taxon>
        <taxon>Caudoviricetes</taxon>
        <taxon>Vequintavirinae</taxon>
        <taxon>Mydovirus</taxon>
        <taxon>Mydovirus BIS47</taxon>
    </lineage>
</organism>
<keyword evidence="2" id="KW-1185">Reference proteome</keyword>
<evidence type="ECO:0000313" key="2">
    <source>
        <dbReference type="Proteomes" id="UP000221691"/>
    </source>
</evidence>
<sequence>MPKKSEKWVACDEKELHDKNLSCTDLRVLLHIKYKAGYLETKGKKYFASYKTISEATGVSERSISTSIKNLVALGYLSTERRGMSTYEYTVL</sequence>
<dbReference type="SUPFAM" id="SSF46785">
    <property type="entry name" value="Winged helix' DNA-binding domain"/>
    <property type="match status" value="1"/>
</dbReference>
<dbReference type="KEGG" id="vg:55632707"/>
<proteinExistence type="predicted"/>
<evidence type="ECO:0000313" key="1">
    <source>
        <dbReference type="EMBL" id="ARB12718.1"/>
    </source>
</evidence>
<dbReference type="InterPro" id="IPR036390">
    <property type="entry name" value="WH_DNA-bd_sf"/>
</dbReference>